<dbReference type="Proteomes" id="UP001262889">
    <property type="component" value="Unassembled WGS sequence"/>
</dbReference>
<protein>
    <submittedName>
        <fullName evidence="2">HEPN domain-containing protein</fullName>
    </submittedName>
</protein>
<dbReference type="InterPro" id="IPR007842">
    <property type="entry name" value="HEPN_dom"/>
</dbReference>
<sequence length="422" mass="49024">MTNYLNLPDQFEFTEKITELTRQILNVLTLDQIYLSKKQTEGESNYYILTGFVDISLDPIPNEVFSLIAEIQKGYPEFRIRIYNEEQADTAMQRGSLYFLEHCSLGTFIYSNPEGENILSYPELSLNGLLVWASRHYNREKRKVDSFEKTGRTLMEDQQFGLAAFNFHQAFEFLFRCIERLCIGKCRVTHSIISHINYCRSFFPQILPFQNSPESKELLVLLEHAYSAGRYEDEYCITKKEIDQILVELKWFCEKVEELYQKHLKNCQSQTKPGSEKEEKTENPEYQNLENATAPEKHHNPHLDFSENAPEITADTNDIIEIRSKLQALLEKKLYRLKKDKLVYRSEFPISGIADVIYTIGGILKVCILASNNAGTSYSRSIPQPNVNIQTVLEHVLELLPYEEMECLEDIIKEYSDLVEPG</sequence>
<dbReference type="Gene3D" id="1.20.120.330">
    <property type="entry name" value="Nucleotidyltransferases domain 2"/>
    <property type="match status" value="1"/>
</dbReference>
<dbReference type="EMBL" id="JAVRHQ010000008">
    <property type="protein sequence ID" value="MDT0642829.1"/>
    <property type="molecule type" value="Genomic_DNA"/>
</dbReference>
<keyword evidence="3" id="KW-1185">Reference proteome</keyword>
<reference evidence="2 3" key="1">
    <citation type="submission" date="2023-09" db="EMBL/GenBank/DDBJ databases">
        <authorList>
            <person name="Rey-Velasco X."/>
        </authorList>
    </citation>
    <scope>NUCLEOTIDE SEQUENCE [LARGE SCALE GENOMIC DNA]</scope>
    <source>
        <strain evidence="2 3">F363</strain>
    </source>
</reference>
<evidence type="ECO:0000259" key="1">
    <source>
        <dbReference type="PROSITE" id="PS50910"/>
    </source>
</evidence>
<dbReference type="RefSeq" id="WP_311534460.1">
    <property type="nucleotide sequence ID" value="NZ_JAVRHQ010000008.1"/>
</dbReference>
<gene>
    <name evidence="2" type="ORF">RM553_08300</name>
</gene>
<evidence type="ECO:0000313" key="2">
    <source>
        <dbReference type="EMBL" id="MDT0642829.1"/>
    </source>
</evidence>
<comment type="caution">
    <text evidence="2">The sequence shown here is derived from an EMBL/GenBank/DDBJ whole genome shotgun (WGS) entry which is preliminary data.</text>
</comment>
<proteinExistence type="predicted"/>
<organism evidence="2 3">
    <name type="scientific">Autumnicola tepida</name>
    <dbReference type="NCBI Taxonomy" id="3075595"/>
    <lineage>
        <taxon>Bacteria</taxon>
        <taxon>Pseudomonadati</taxon>
        <taxon>Bacteroidota</taxon>
        <taxon>Flavobacteriia</taxon>
        <taxon>Flavobacteriales</taxon>
        <taxon>Flavobacteriaceae</taxon>
        <taxon>Autumnicola</taxon>
    </lineage>
</organism>
<accession>A0ABU3C916</accession>
<dbReference type="SUPFAM" id="SSF81593">
    <property type="entry name" value="Nucleotidyltransferase substrate binding subunit/domain"/>
    <property type="match status" value="1"/>
</dbReference>
<feature type="domain" description="HEPN" evidence="1">
    <location>
        <begin position="141"/>
        <end position="259"/>
    </location>
</feature>
<dbReference type="Pfam" id="PF05168">
    <property type="entry name" value="HEPN"/>
    <property type="match status" value="1"/>
</dbReference>
<evidence type="ECO:0000313" key="3">
    <source>
        <dbReference type="Proteomes" id="UP001262889"/>
    </source>
</evidence>
<name>A0ABU3C916_9FLAO</name>
<dbReference type="PROSITE" id="PS50910">
    <property type="entry name" value="HEPN"/>
    <property type="match status" value="1"/>
</dbReference>